<dbReference type="InterPro" id="IPR003439">
    <property type="entry name" value="ABC_transporter-like_ATP-bd"/>
</dbReference>
<dbReference type="Proteomes" id="UP000286907">
    <property type="component" value="Chromosome"/>
</dbReference>
<evidence type="ECO:0000256" key="6">
    <source>
        <dbReference type="ARBA" id="ARBA00022927"/>
    </source>
</evidence>
<organism evidence="9 12">
    <name type="scientific">Oenococcus sicerae</name>
    <dbReference type="NCBI Taxonomy" id="2203724"/>
    <lineage>
        <taxon>Bacteria</taxon>
        <taxon>Bacillati</taxon>
        <taxon>Bacillota</taxon>
        <taxon>Bacilli</taxon>
        <taxon>Lactobacillales</taxon>
        <taxon>Lactobacillaceae</taxon>
        <taxon>Oenococcus</taxon>
    </lineage>
</organism>
<keyword evidence="5" id="KW-0571">Peptide transport</keyword>
<dbReference type="Pfam" id="PF08352">
    <property type="entry name" value="oligo_HPY"/>
    <property type="match status" value="1"/>
</dbReference>
<dbReference type="EMBL" id="SDWY01000003">
    <property type="protein sequence ID" value="MDN6900505.1"/>
    <property type="molecule type" value="Genomic_DNA"/>
</dbReference>
<keyword evidence="2" id="KW-0813">Transport</keyword>
<dbReference type="AlphaFoldDB" id="A0AAJ1RAH5"/>
<dbReference type="SUPFAM" id="SSF52540">
    <property type="entry name" value="P-loop containing nucleoside triphosphate hydrolases"/>
    <property type="match status" value="1"/>
</dbReference>
<evidence type="ECO:0000313" key="9">
    <source>
        <dbReference type="EMBL" id="MDN6900505.1"/>
    </source>
</evidence>
<dbReference type="Gene3D" id="3.40.50.300">
    <property type="entry name" value="P-loop containing nucleotide triphosphate hydrolases"/>
    <property type="match status" value="1"/>
</dbReference>
<dbReference type="PROSITE" id="PS50893">
    <property type="entry name" value="ABC_TRANSPORTER_2"/>
    <property type="match status" value="1"/>
</dbReference>
<feature type="domain" description="ABC transporter" evidence="8">
    <location>
        <begin position="5"/>
        <end position="255"/>
    </location>
</feature>
<dbReference type="GO" id="GO:0005524">
    <property type="term" value="F:ATP binding"/>
    <property type="evidence" value="ECO:0007669"/>
    <property type="project" value="UniProtKB-KW"/>
</dbReference>
<keyword evidence="4 9" id="KW-0067">ATP-binding</keyword>
<gene>
    <name evidence="10" type="ORF">DLJ48_02530</name>
    <name evidence="9" type="ORF">EVC35_05745</name>
</gene>
<feature type="region of interest" description="Disordered" evidence="7">
    <location>
        <begin position="314"/>
        <end position="333"/>
    </location>
</feature>
<evidence type="ECO:0000313" key="10">
    <source>
        <dbReference type="EMBL" id="QAS69474.1"/>
    </source>
</evidence>
<evidence type="ECO:0000256" key="3">
    <source>
        <dbReference type="ARBA" id="ARBA00022741"/>
    </source>
</evidence>
<evidence type="ECO:0000256" key="7">
    <source>
        <dbReference type="SAM" id="MobiDB-lite"/>
    </source>
</evidence>
<reference evidence="10 11" key="1">
    <citation type="journal article" date="2019" name="Syst. Appl. Microbiol.">
        <title>Oenococcus sicerae sp. nov., isolated from French cider.</title>
        <authorList>
            <person name="Cousin F.J."/>
            <person name="Le Guellec R."/>
            <person name="Chagnot C."/>
            <person name="Goux D."/>
            <person name="Dalmasso M."/>
            <person name="Laplace J.M."/>
            <person name="Cretenet M."/>
        </authorList>
    </citation>
    <scope>NUCLEOTIDE SEQUENCE [LARGE SCALE GENOMIC DNA]</scope>
    <source>
        <strain evidence="10 11">UCMA 15228</strain>
    </source>
</reference>
<dbReference type="Proteomes" id="UP001167919">
    <property type="component" value="Unassembled WGS sequence"/>
</dbReference>
<evidence type="ECO:0000256" key="4">
    <source>
        <dbReference type="ARBA" id="ARBA00022840"/>
    </source>
</evidence>
<dbReference type="GO" id="GO:0016887">
    <property type="term" value="F:ATP hydrolysis activity"/>
    <property type="evidence" value="ECO:0007669"/>
    <property type="project" value="InterPro"/>
</dbReference>
<evidence type="ECO:0000313" key="12">
    <source>
        <dbReference type="Proteomes" id="UP001167919"/>
    </source>
</evidence>
<keyword evidence="6" id="KW-0653">Protein transport</keyword>
<dbReference type="RefSeq" id="WP_128685617.1">
    <property type="nucleotide sequence ID" value="NZ_CP029684.2"/>
</dbReference>
<dbReference type="InterPro" id="IPR050319">
    <property type="entry name" value="ABC_transp_ATP-bind"/>
</dbReference>
<dbReference type="CDD" id="cd03257">
    <property type="entry name" value="ABC_NikE_OppD_transporters"/>
    <property type="match status" value="1"/>
</dbReference>
<dbReference type="SMART" id="SM00382">
    <property type="entry name" value="AAA"/>
    <property type="match status" value="1"/>
</dbReference>
<evidence type="ECO:0000256" key="1">
    <source>
        <dbReference type="ARBA" id="ARBA00005417"/>
    </source>
</evidence>
<proteinExistence type="inferred from homology"/>
<reference evidence="9" key="2">
    <citation type="submission" date="2019-01" db="EMBL/GenBank/DDBJ databases">
        <title>Oenococcus sicerae UCMA17102.</title>
        <authorList>
            <person name="Cousin F.J."/>
            <person name="Le Guellec R."/>
            <person name="Cretenet M."/>
        </authorList>
    </citation>
    <scope>NUCLEOTIDE SEQUENCE</scope>
    <source>
        <strain evidence="9">UCMA17102</strain>
    </source>
</reference>
<reference evidence="10" key="3">
    <citation type="submission" date="2020-01" db="EMBL/GenBank/DDBJ databases">
        <authorList>
            <person name="Cousin F.J."/>
            <person name="Le Guellec R."/>
            <person name="Cretenet M."/>
        </authorList>
    </citation>
    <scope>NUCLEOTIDE SEQUENCE</scope>
    <source>
        <strain evidence="10">UCMA 15228</strain>
    </source>
</reference>
<sequence>MTELLRITDLKVHYPIRTGFWNRISDYVYAVDGVNFSINEGETYGLVGESGSGKTTIGSVIVGLEKATTGQVVYKGQDVTKASTRRKMNYNRDVQMIFQDSMSSLNPRKTVYQIIAEPLRNFEHLDNNARDKRIKQLLDIVGLPQRTLYQYPFQFSGGQRQRIGIARAVATNPKLIVADEPVSALDLSVQAQVLNFMKDIQKEFNISYLFISHDLGVVRHMTNNIAIMHLGRFVEIGTRDDVFEDAQHIYTKRLLAAIPEMDVENRDKNKAHRLAIEQQYQEHHADYYDANGRPYPMRKLTDTHSVAMTKEQAQAAGVASGTAEEEALAKGGK</sequence>
<dbReference type="InterPro" id="IPR017871">
    <property type="entry name" value="ABC_transporter-like_CS"/>
</dbReference>
<evidence type="ECO:0000256" key="2">
    <source>
        <dbReference type="ARBA" id="ARBA00022448"/>
    </source>
</evidence>
<dbReference type="InterPro" id="IPR027417">
    <property type="entry name" value="P-loop_NTPase"/>
</dbReference>
<evidence type="ECO:0000256" key="5">
    <source>
        <dbReference type="ARBA" id="ARBA00022856"/>
    </source>
</evidence>
<dbReference type="EMBL" id="CP029684">
    <property type="protein sequence ID" value="QAS69474.1"/>
    <property type="molecule type" value="Genomic_DNA"/>
</dbReference>
<name>A0AAJ1RAH5_9LACO</name>
<dbReference type="PANTHER" id="PTHR43776">
    <property type="entry name" value="TRANSPORT ATP-BINDING PROTEIN"/>
    <property type="match status" value="1"/>
</dbReference>
<accession>A0AAJ1RAH5</accession>
<dbReference type="GO" id="GO:0015031">
    <property type="term" value="P:protein transport"/>
    <property type="evidence" value="ECO:0007669"/>
    <property type="project" value="UniProtKB-KW"/>
</dbReference>
<evidence type="ECO:0000259" key="8">
    <source>
        <dbReference type="PROSITE" id="PS50893"/>
    </source>
</evidence>
<keyword evidence="3" id="KW-0547">Nucleotide-binding</keyword>
<dbReference type="PROSITE" id="PS00211">
    <property type="entry name" value="ABC_TRANSPORTER_1"/>
    <property type="match status" value="1"/>
</dbReference>
<dbReference type="GO" id="GO:0015833">
    <property type="term" value="P:peptide transport"/>
    <property type="evidence" value="ECO:0007669"/>
    <property type="project" value="UniProtKB-KW"/>
</dbReference>
<evidence type="ECO:0000313" key="11">
    <source>
        <dbReference type="Proteomes" id="UP000286907"/>
    </source>
</evidence>
<protein>
    <submittedName>
        <fullName evidence="9">ABC transporter ATP-binding protein</fullName>
    </submittedName>
</protein>
<dbReference type="FunFam" id="3.40.50.300:FF:000016">
    <property type="entry name" value="Oligopeptide ABC transporter ATP-binding component"/>
    <property type="match status" value="1"/>
</dbReference>
<dbReference type="InterPro" id="IPR003593">
    <property type="entry name" value="AAA+_ATPase"/>
</dbReference>
<dbReference type="GO" id="GO:0055085">
    <property type="term" value="P:transmembrane transport"/>
    <property type="evidence" value="ECO:0007669"/>
    <property type="project" value="UniProtKB-ARBA"/>
</dbReference>
<dbReference type="Pfam" id="PF00005">
    <property type="entry name" value="ABC_tran"/>
    <property type="match status" value="1"/>
</dbReference>
<comment type="similarity">
    <text evidence="1">Belongs to the ABC transporter superfamily.</text>
</comment>
<keyword evidence="11" id="KW-1185">Reference proteome</keyword>
<dbReference type="InterPro" id="IPR013563">
    <property type="entry name" value="Oligopep_ABC_C"/>
</dbReference>